<keyword evidence="3" id="KW-0344">Guanine-nucleotide releasing factor</keyword>
<accession>A0A9P7B8U0</accession>
<feature type="domain" description="Calponin-homology (CH)" evidence="8">
    <location>
        <begin position="1545"/>
        <end position="1658"/>
    </location>
</feature>
<evidence type="ECO:0000259" key="9">
    <source>
        <dbReference type="PROSITE" id="PS50105"/>
    </source>
</evidence>
<dbReference type="Pfam" id="PF07647">
    <property type="entry name" value="SAM_2"/>
    <property type="match status" value="1"/>
</dbReference>
<protein>
    <submittedName>
        <fullName evidence="10">Polar growth protein</fullName>
    </submittedName>
</protein>
<evidence type="ECO:0000259" key="8">
    <source>
        <dbReference type="PROSITE" id="PS50021"/>
    </source>
</evidence>
<dbReference type="GO" id="GO:0005802">
    <property type="term" value="C:trans-Golgi network"/>
    <property type="evidence" value="ECO:0007669"/>
    <property type="project" value="TreeGrafter"/>
</dbReference>
<evidence type="ECO:0000256" key="3">
    <source>
        <dbReference type="ARBA" id="ARBA00022658"/>
    </source>
</evidence>
<dbReference type="SUPFAM" id="SSF47769">
    <property type="entry name" value="SAM/Pointed domain"/>
    <property type="match status" value="1"/>
</dbReference>
<dbReference type="SUPFAM" id="SSF50044">
    <property type="entry name" value="SH3-domain"/>
    <property type="match status" value="1"/>
</dbReference>
<dbReference type="Proteomes" id="UP000777482">
    <property type="component" value="Unassembled WGS sequence"/>
</dbReference>
<proteinExistence type="predicted"/>
<dbReference type="Pfam" id="PF00169">
    <property type="entry name" value="PH"/>
    <property type="match status" value="1"/>
</dbReference>
<dbReference type="PROSITE" id="PS50021">
    <property type="entry name" value="CH"/>
    <property type="match status" value="1"/>
</dbReference>
<feature type="region of interest" description="Disordered" evidence="5">
    <location>
        <begin position="750"/>
        <end position="797"/>
    </location>
</feature>
<feature type="compositionally biased region" description="Acidic residues" evidence="5">
    <location>
        <begin position="650"/>
        <end position="660"/>
    </location>
</feature>
<evidence type="ECO:0000313" key="10">
    <source>
        <dbReference type="EMBL" id="KAG0664420.1"/>
    </source>
</evidence>
<dbReference type="GO" id="GO:0007032">
    <property type="term" value="P:endosome organization"/>
    <property type="evidence" value="ECO:0007669"/>
    <property type="project" value="TreeGrafter"/>
</dbReference>
<feature type="compositionally biased region" description="Basic and acidic residues" evidence="5">
    <location>
        <begin position="827"/>
        <end position="845"/>
    </location>
</feature>
<dbReference type="InterPro" id="IPR013761">
    <property type="entry name" value="SAM/pointed_sf"/>
</dbReference>
<dbReference type="GO" id="GO:0042147">
    <property type="term" value="P:retrograde transport, endosome to Golgi"/>
    <property type="evidence" value="ECO:0007669"/>
    <property type="project" value="TreeGrafter"/>
</dbReference>
<evidence type="ECO:0000256" key="1">
    <source>
        <dbReference type="ARBA" id="ARBA00022443"/>
    </source>
</evidence>
<evidence type="ECO:0000259" key="7">
    <source>
        <dbReference type="PROSITE" id="PS50003"/>
    </source>
</evidence>
<feature type="region of interest" description="Disordered" evidence="5">
    <location>
        <begin position="1481"/>
        <end position="1549"/>
    </location>
</feature>
<dbReference type="CDD" id="cd09535">
    <property type="entry name" value="SAM_BOI-like_fungal"/>
    <property type="match status" value="1"/>
</dbReference>
<feature type="region of interest" description="Disordered" evidence="5">
    <location>
        <begin position="1055"/>
        <end position="1080"/>
    </location>
</feature>
<feature type="region of interest" description="Disordered" evidence="5">
    <location>
        <begin position="495"/>
        <end position="532"/>
    </location>
</feature>
<dbReference type="InterPro" id="IPR001660">
    <property type="entry name" value="SAM"/>
</dbReference>
<dbReference type="InterPro" id="IPR001452">
    <property type="entry name" value="SH3_domain"/>
</dbReference>
<name>A0A9P7B8U0_RHOMI</name>
<sequence length="1663" mass="180298">MSLNALPKEIQLLIAEYAIMTGGPDGDAAISLDLNEPVDLAAAQSCRCISVLASLNKHWYELCRPMLWEELYLCDTPTLGERARQESIKVRFDTMRHMLRERSDSIKRVEVCLESDNPPALHALRVALQALPTGSVKRLEIRHGGHDDMDTVPSLLATSLGIANGLQTLSLDVAFGKVNRNDGKEHEIAANPVAFASHFEQLAYAAPKLCQFRLKVYELAPQRRWADRSRDRMQKLLAATMQNRSLESFNIDMPYLSTLAEVIRDPQDPPIWRPSFLALNCDPRPENPLSPYGYPPFYRILDVGSEYIVHLVLHDVRPADVDICLHRLPLRLLYFPKLFQIELEATFNKTLRAFTGPEFLKLVDPRTPIRRISSRFVTPGLVDELQRFVQAQPTRTLKMVAIWDVDPNKEVKELERQLRLDLQRWCDREEIHLDLAPLHGDQAMVDVVYALHTFEAENEDELTFEAGERIIVLERDDQYSDGWFQGRNERGEIGLFPQSYTSSTPPSPEPNAGPNDDVIAEEPANGQQTAEATPLAAAAPFAGAASTQPTANNLTAPPVLERRNSVGETSLHSHFTEEEGDADDAIPSQSQRLSDGAAHRAALAARVSENAERDAQMARELAERRKREDEERYAQSTGQVGLVDGLQLSDESDDEGEEPVESFLPLPAPLPAPITSEAIDSMSTATAAVHKEAEERPDMRPRADTEASDFTQSDSSLYANQSSSVDVPDGQNNVPTQPLELPASLAVAPTMEEGEEPQETAPTGAGIPEDAPRSGEQTPTQLAEESTIEPHDAAASHGRTDAIATAAGAGLAGAFGIGAAAAQSRHASSDPKEETEPLDTSRTHAAENGAATEVGPEIPTSTVSATGHDDLLPSAPASSVSPSPPHAPRMSSPLVVDTTHTAPPPLTRSALGTPVSAPNGAFSPASTTRSTASPIVAWDTLPADPIDWTVDNVVDWGQQKGFDESILSKFAEHEITGDVLLEMDVAMLKEIDLVAFGRRVRVYNAIKELRHRTQPGNLMSSVSTTGVPVSPSLSGCGPEAPAALAYSPMTGVYAPSGTAMQQPRWDPSQEPTKASTAPLAGLGLQDEVLVGDRAIPENGLRSSQTSAESPRIQSEATPAAADGAESSPTSRPLKNQSRLSSAASSLRPRSARRGRTSEGNDDATLQESPKPDVVAAEGRRESKSDKPGFSMPTLPVVGRNRKPPPRVPSALLIDSDGSVARPRQRTTLQDRARRSTRLFSSFGGSSGSEKSPTTGQSVRSRTSNSTLAVGRDAPTAMSVKTVDPVTKAMAREKGVKVTDGNLMDKIGRPDHSGWMRKKGEQYNTWKMRFFVLKGTYLYYLKSEAEQRAKGVIDLTGYRVISDPDIRPGEFAFKITHPSERTHYFAAAEQITIRTWMKEILKATIFRDYAAPVVSSCDIETLSLDAAKTLSPRPPSPTQRAEIQKRRYAGTNPNTLSQKDAAILMELAPGSAYMNGENLSASVAKRPSVPPGEPRKASVTSLEQAQAAQQDLAPPVGLGTGSPAKNPSHPANSPPSAAVSRSAGDTSSDPDLLHWVNANLPASCAPVPDLSKSLRSGRPIVRLLENLSGQQSGISDASFEQFNQDSGLTFDPAYLDTLFSVFDYISPLASTDDISMEDMMTGNTERMQLLLERLRTNFPGSSAE</sequence>
<feature type="compositionally biased region" description="Basic and acidic residues" evidence="5">
    <location>
        <begin position="1177"/>
        <end position="1186"/>
    </location>
</feature>
<feature type="compositionally biased region" description="Basic and acidic residues" evidence="5">
    <location>
        <begin position="788"/>
        <end position="797"/>
    </location>
</feature>
<dbReference type="OrthoDB" id="73680at2759"/>
<dbReference type="InterPro" id="IPR036028">
    <property type="entry name" value="SH3-like_dom_sf"/>
</dbReference>
<organism evidence="10 11">
    <name type="scientific">Rhodotorula mucilaginosa</name>
    <name type="common">Yeast</name>
    <name type="synonym">Rhodotorula rubra</name>
    <dbReference type="NCBI Taxonomy" id="5537"/>
    <lineage>
        <taxon>Eukaryota</taxon>
        <taxon>Fungi</taxon>
        <taxon>Dikarya</taxon>
        <taxon>Basidiomycota</taxon>
        <taxon>Pucciniomycotina</taxon>
        <taxon>Microbotryomycetes</taxon>
        <taxon>Sporidiobolales</taxon>
        <taxon>Sporidiobolaceae</taxon>
        <taxon>Rhodotorula</taxon>
    </lineage>
</organism>
<feature type="region of interest" description="Disordered" evidence="5">
    <location>
        <begin position="573"/>
        <end position="598"/>
    </location>
</feature>
<dbReference type="SMART" id="SM00326">
    <property type="entry name" value="SH3"/>
    <property type="match status" value="1"/>
</dbReference>
<dbReference type="PROSITE" id="PS50003">
    <property type="entry name" value="PH_DOMAIN"/>
    <property type="match status" value="1"/>
</dbReference>
<feature type="compositionally biased region" description="Low complexity" evidence="5">
    <location>
        <begin position="1521"/>
        <end position="1542"/>
    </location>
</feature>
<keyword evidence="11" id="KW-1185">Reference proteome</keyword>
<dbReference type="PROSITE" id="PS50105">
    <property type="entry name" value="SAM_DOMAIN"/>
    <property type="match status" value="1"/>
</dbReference>
<evidence type="ECO:0000313" key="11">
    <source>
        <dbReference type="Proteomes" id="UP000777482"/>
    </source>
</evidence>
<feature type="compositionally biased region" description="Polar residues" evidence="5">
    <location>
        <begin position="775"/>
        <end position="784"/>
    </location>
</feature>
<dbReference type="EMBL" id="PUHQ01000014">
    <property type="protein sequence ID" value="KAG0664420.1"/>
    <property type="molecule type" value="Genomic_DNA"/>
</dbReference>
<dbReference type="SMART" id="SM00233">
    <property type="entry name" value="PH"/>
    <property type="match status" value="1"/>
</dbReference>
<feature type="compositionally biased region" description="Basic and acidic residues" evidence="5">
    <location>
        <begin position="689"/>
        <end position="705"/>
    </location>
</feature>
<evidence type="ECO:0000256" key="4">
    <source>
        <dbReference type="PROSITE-ProRule" id="PRU00192"/>
    </source>
</evidence>
<gene>
    <name evidence="10" type="primary">BOI2</name>
    <name evidence="10" type="ORF">C6P46_001465</name>
</gene>
<keyword evidence="2" id="KW-0597">Phosphoprotein</keyword>
<dbReference type="GO" id="GO:0005769">
    <property type="term" value="C:early endosome"/>
    <property type="evidence" value="ECO:0007669"/>
    <property type="project" value="TreeGrafter"/>
</dbReference>
<dbReference type="GO" id="GO:0005085">
    <property type="term" value="F:guanyl-nucleotide exchange factor activity"/>
    <property type="evidence" value="ECO:0007669"/>
    <property type="project" value="UniProtKB-KW"/>
</dbReference>
<dbReference type="PANTHER" id="PTHR22902">
    <property type="entry name" value="SESQUIPEDALIAN"/>
    <property type="match status" value="1"/>
</dbReference>
<evidence type="ECO:0000256" key="5">
    <source>
        <dbReference type="SAM" id="MobiDB-lite"/>
    </source>
</evidence>
<dbReference type="CDD" id="cd00174">
    <property type="entry name" value="SH3"/>
    <property type="match status" value="1"/>
</dbReference>
<comment type="caution">
    <text evidence="10">The sequence shown here is derived from an EMBL/GenBank/DDBJ whole genome shotgun (WGS) entry which is preliminary data.</text>
</comment>
<dbReference type="InterPro" id="IPR011993">
    <property type="entry name" value="PH-like_dom_sf"/>
</dbReference>
<feature type="domain" description="SH3" evidence="6">
    <location>
        <begin position="443"/>
        <end position="506"/>
    </location>
</feature>
<dbReference type="GO" id="GO:0055037">
    <property type="term" value="C:recycling endosome"/>
    <property type="evidence" value="ECO:0007669"/>
    <property type="project" value="TreeGrafter"/>
</dbReference>
<feature type="region of interest" description="Disordered" evidence="5">
    <location>
        <begin position="1097"/>
        <end position="1274"/>
    </location>
</feature>
<feature type="region of interest" description="Disordered" evidence="5">
    <location>
        <begin position="822"/>
        <end position="928"/>
    </location>
</feature>
<feature type="domain" description="PH" evidence="7">
    <location>
        <begin position="1308"/>
        <end position="1404"/>
    </location>
</feature>
<evidence type="ECO:0000259" key="6">
    <source>
        <dbReference type="PROSITE" id="PS50002"/>
    </source>
</evidence>
<dbReference type="Gene3D" id="2.30.29.30">
    <property type="entry name" value="Pleckstrin-homology domain (PH domain)/Phosphotyrosine-binding domain (PTB)"/>
    <property type="match status" value="1"/>
</dbReference>
<dbReference type="InterPro" id="IPR045188">
    <property type="entry name" value="Boi1/Boi2-like"/>
</dbReference>
<dbReference type="PROSITE" id="PS50002">
    <property type="entry name" value="SH3"/>
    <property type="match status" value="1"/>
</dbReference>
<dbReference type="GO" id="GO:0001881">
    <property type="term" value="P:receptor recycling"/>
    <property type="evidence" value="ECO:0007669"/>
    <property type="project" value="TreeGrafter"/>
</dbReference>
<feature type="domain" description="SAM" evidence="9">
    <location>
        <begin position="948"/>
        <end position="1012"/>
    </location>
</feature>
<dbReference type="PANTHER" id="PTHR22902:SF27">
    <property type="entry name" value="PLECKSTRIN HOMOLOGY DOMAIN-CONTAINING FAMILY A MEMBER 3"/>
    <property type="match status" value="1"/>
</dbReference>
<feature type="compositionally biased region" description="Polar residues" evidence="5">
    <location>
        <begin position="1126"/>
        <end position="1136"/>
    </location>
</feature>
<dbReference type="InterPro" id="IPR001849">
    <property type="entry name" value="PH_domain"/>
</dbReference>
<keyword evidence="1 4" id="KW-0728">SH3 domain</keyword>
<dbReference type="Pfam" id="PF14604">
    <property type="entry name" value="SH3_9"/>
    <property type="match status" value="1"/>
</dbReference>
<dbReference type="Gene3D" id="1.10.150.50">
    <property type="entry name" value="Transcription Factor, Ets-1"/>
    <property type="match status" value="1"/>
</dbReference>
<feature type="compositionally biased region" description="Basic and acidic residues" evidence="5">
    <location>
        <begin position="621"/>
        <end position="633"/>
    </location>
</feature>
<feature type="region of interest" description="Disordered" evidence="5">
    <location>
        <begin position="1427"/>
        <end position="1454"/>
    </location>
</feature>
<dbReference type="SUPFAM" id="SSF50729">
    <property type="entry name" value="PH domain-like"/>
    <property type="match status" value="1"/>
</dbReference>
<dbReference type="InterPro" id="IPR001715">
    <property type="entry name" value="CH_dom"/>
</dbReference>
<dbReference type="GO" id="GO:0005829">
    <property type="term" value="C:cytosol"/>
    <property type="evidence" value="ECO:0007669"/>
    <property type="project" value="GOC"/>
</dbReference>
<feature type="compositionally biased region" description="Low complexity" evidence="5">
    <location>
        <begin position="1137"/>
        <end position="1148"/>
    </location>
</feature>
<feature type="region of interest" description="Disordered" evidence="5">
    <location>
        <begin position="621"/>
        <end position="714"/>
    </location>
</feature>
<dbReference type="Gene3D" id="2.30.30.40">
    <property type="entry name" value="SH3 Domains"/>
    <property type="match status" value="1"/>
</dbReference>
<dbReference type="CDD" id="cd13316">
    <property type="entry name" value="PH_Boi"/>
    <property type="match status" value="1"/>
</dbReference>
<feature type="compositionally biased region" description="Polar residues" evidence="5">
    <location>
        <begin position="1249"/>
        <end position="1267"/>
    </location>
</feature>
<reference evidence="10 11" key="1">
    <citation type="submission" date="2020-11" db="EMBL/GenBank/DDBJ databases">
        <title>Kefir isolates.</title>
        <authorList>
            <person name="Marcisauskas S."/>
            <person name="Kim Y."/>
            <person name="Blasche S."/>
        </authorList>
    </citation>
    <scope>NUCLEOTIDE SEQUENCE [LARGE SCALE GENOMIC DNA]</scope>
    <source>
        <strain evidence="10 11">KR</strain>
    </source>
</reference>
<feature type="compositionally biased region" description="Polar residues" evidence="5">
    <location>
        <begin position="1100"/>
        <end position="1116"/>
    </location>
</feature>
<dbReference type="SMART" id="SM00454">
    <property type="entry name" value="SAM"/>
    <property type="match status" value="1"/>
</dbReference>
<evidence type="ECO:0000256" key="2">
    <source>
        <dbReference type="ARBA" id="ARBA00022553"/>
    </source>
</evidence>